<dbReference type="Gene3D" id="1.10.45.10">
    <property type="entry name" value="Vanillyl-alcohol Oxidase, Chain A, domain 4"/>
    <property type="match status" value="1"/>
</dbReference>
<dbReference type="InterPro" id="IPR016171">
    <property type="entry name" value="Vanillyl_alc_oxidase_C-sub2"/>
</dbReference>
<dbReference type="EMBL" id="CM026429">
    <property type="protein sequence ID" value="KAG0564948.1"/>
    <property type="molecule type" value="Genomic_DNA"/>
</dbReference>
<name>A0A8T0H2E6_CERPU</name>
<dbReference type="GO" id="GO:0016020">
    <property type="term" value="C:membrane"/>
    <property type="evidence" value="ECO:0007669"/>
    <property type="project" value="InterPro"/>
</dbReference>
<dbReference type="Gene3D" id="3.30.70.2520">
    <property type="match status" value="1"/>
</dbReference>
<dbReference type="PANTHER" id="PTHR43762:SF1">
    <property type="entry name" value="D-ARABINONO-1,4-LACTONE OXIDASE"/>
    <property type="match status" value="1"/>
</dbReference>
<protein>
    <recommendedName>
        <fullName evidence="5">FAD-binding PCMH-type domain-containing protein</fullName>
    </recommendedName>
</protein>
<dbReference type="Gene3D" id="3.30.43.10">
    <property type="entry name" value="Uridine Diphospho-n-acetylenolpyruvylglucosamine Reductase, domain 2"/>
    <property type="match status" value="1"/>
</dbReference>
<keyword evidence="4" id="KW-0732">Signal</keyword>
<dbReference type="PANTHER" id="PTHR43762">
    <property type="entry name" value="L-GULONOLACTONE OXIDASE"/>
    <property type="match status" value="1"/>
</dbReference>
<accession>A0A8T0H2E6</accession>
<dbReference type="InterPro" id="IPR010031">
    <property type="entry name" value="FAD_lactone_oxidase-like"/>
</dbReference>
<keyword evidence="7" id="KW-1185">Reference proteome</keyword>
<dbReference type="Gene3D" id="3.30.465.10">
    <property type="match status" value="1"/>
</dbReference>
<dbReference type="Gene3D" id="3.30.70.2530">
    <property type="match status" value="1"/>
</dbReference>
<gene>
    <name evidence="6" type="ORF">KC19_8G151900</name>
</gene>
<evidence type="ECO:0000313" key="7">
    <source>
        <dbReference type="Proteomes" id="UP000822688"/>
    </source>
</evidence>
<comment type="pathway">
    <text evidence="2">Cofactor biosynthesis; L-ascorbate biosynthesis.</text>
</comment>
<dbReference type="InterPro" id="IPR006094">
    <property type="entry name" value="Oxid_FAD_bind_N"/>
</dbReference>
<comment type="caution">
    <text evidence="6">The sequence shown here is derived from an EMBL/GenBank/DDBJ whole genome shotgun (WGS) entry which is preliminary data.</text>
</comment>
<dbReference type="PIRSF" id="PIRSF000136">
    <property type="entry name" value="LGO_GLO"/>
    <property type="match status" value="1"/>
</dbReference>
<reference evidence="6" key="1">
    <citation type="submission" date="2020-06" db="EMBL/GenBank/DDBJ databases">
        <title>WGS assembly of Ceratodon purpureus strain R40.</title>
        <authorList>
            <person name="Carey S.B."/>
            <person name="Jenkins J."/>
            <person name="Shu S."/>
            <person name="Lovell J.T."/>
            <person name="Sreedasyam A."/>
            <person name="Maumus F."/>
            <person name="Tiley G.P."/>
            <person name="Fernandez-Pozo N."/>
            <person name="Barry K."/>
            <person name="Chen C."/>
            <person name="Wang M."/>
            <person name="Lipzen A."/>
            <person name="Daum C."/>
            <person name="Saski C.A."/>
            <person name="Payton A.C."/>
            <person name="Mcbreen J.C."/>
            <person name="Conrad R.E."/>
            <person name="Kollar L.M."/>
            <person name="Olsson S."/>
            <person name="Huttunen S."/>
            <person name="Landis J.B."/>
            <person name="Wickett N.J."/>
            <person name="Johnson M.G."/>
            <person name="Rensing S.A."/>
            <person name="Grimwood J."/>
            <person name="Schmutz J."/>
            <person name="Mcdaniel S.F."/>
        </authorList>
    </citation>
    <scope>NUCLEOTIDE SEQUENCE</scope>
    <source>
        <strain evidence="6">R40</strain>
    </source>
</reference>
<dbReference type="InterPro" id="IPR016166">
    <property type="entry name" value="FAD-bd_PCMH"/>
</dbReference>
<dbReference type="EMBL" id="CM026429">
    <property type="protein sequence ID" value="KAG0564946.1"/>
    <property type="molecule type" value="Genomic_DNA"/>
</dbReference>
<dbReference type="Pfam" id="PF01565">
    <property type="entry name" value="FAD_binding_4"/>
    <property type="match status" value="1"/>
</dbReference>
<dbReference type="InterPro" id="IPR036318">
    <property type="entry name" value="FAD-bd_PCMH-like_sf"/>
</dbReference>
<dbReference type="InterPro" id="IPR016167">
    <property type="entry name" value="FAD-bd_PCMH_sub1"/>
</dbReference>
<dbReference type="GO" id="GO:0003885">
    <property type="term" value="F:D-arabinono-1,4-lactone oxidase activity"/>
    <property type="evidence" value="ECO:0007669"/>
    <property type="project" value="InterPro"/>
</dbReference>
<dbReference type="GO" id="GO:0071949">
    <property type="term" value="F:FAD binding"/>
    <property type="evidence" value="ECO:0007669"/>
    <property type="project" value="InterPro"/>
</dbReference>
<dbReference type="InterPro" id="IPR007173">
    <property type="entry name" value="ALO_C"/>
</dbReference>
<proteinExistence type="predicted"/>
<dbReference type="SUPFAM" id="SSF56176">
    <property type="entry name" value="FAD-binding/transporter-associated domain-like"/>
    <property type="match status" value="1"/>
</dbReference>
<dbReference type="AlphaFoldDB" id="A0A8T0H2E6"/>
<evidence type="ECO:0000256" key="1">
    <source>
        <dbReference type="ARBA" id="ARBA00001974"/>
    </source>
</evidence>
<feature type="domain" description="FAD-binding PCMH-type" evidence="5">
    <location>
        <begin position="26"/>
        <end position="200"/>
    </location>
</feature>
<evidence type="ECO:0000313" key="6">
    <source>
        <dbReference type="EMBL" id="KAG0564947.1"/>
    </source>
</evidence>
<keyword evidence="3" id="KW-0560">Oxidoreductase</keyword>
<dbReference type="InterPro" id="IPR016169">
    <property type="entry name" value="FAD-bd_PCMH_sub2"/>
</dbReference>
<evidence type="ECO:0000256" key="2">
    <source>
        <dbReference type="ARBA" id="ARBA00005147"/>
    </source>
</evidence>
<feature type="chain" id="PRO_5036274483" description="FAD-binding PCMH-type domain-containing protein" evidence="4">
    <location>
        <begin position="26"/>
        <end position="447"/>
    </location>
</feature>
<dbReference type="Pfam" id="PF04030">
    <property type="entry name" value="ALO"/>
    <property type="match status" value="1"/>
</dbReference>
<organism evidence="6 7">
    <name type="scientific">Ceratodon purpureus</name>
    <name type="common">Fire moss</name>
    <name type="synonym">Dicranum purpureum</name>
    <dbReference type="NCBI Taxonomy" id="3225"/>
    <lineage>
        <taxon>Eukaryota</taxon>
        <taxon>Viridiplantae</taxon>
        <taxon>Streptophyta</taxon>
        <taxon>Embryophyta</taxon>
        <taxon>Bryophyta</taxon>
        <taxon>Bryophytina</taxon>
        <taxon>Bryopsida</taxon>
        <taxon>Dicranidae</taxon>
        <taxon>Pseudoditrichales</taxon>
        <taxon>Ditrichaceae</taxon>
        <taxon>Ceratodon</taxon>
    </lineage>
</organism>
<comment type="cofactor">
    <cofactor evidence="1">
        <name>FAD</name>
        <dbReference type="ChEBI" id="CHEBI:57692"/>
    </cofactor>
</comment>
<evidence type="ECO:0000256" key="4">
    <source>
        <dbReference type="SAM" id="SignalP"/>
    </source>
</evidence>
<sequence>MKMLRTISLCFVLSFVFLQAATVEGADSNRTNWAGNVVYSADHLQEAASVQRIRTLVKSETKVTALGTRHCFNTIADNAHTQLSVLQMHDVVSLDATARTVTVAAGITYAQLSPYLHTHGFALHNLASLPDISIAGAISTATHGSGVRNGNLATAVSALELVTADGEVVKFSRGHGLNGVVVGLGAVGIITRITLDLQPTFTVKQFVYENLPLAQFEDHFDEIMASGYSVSLFTDWQKKRFTTVWIKSREGYGLPFAAPEEYFGATLATQNLHPIPGLSAENCTQQMGVPGPWHERLPHFRAGVTASVGKELQSEFFIPRRHAVAAILALESNLRNEIGPHLFISEIRTIAGDANWMSTAYRRESVAIHFTWKQEWPAVQLLLPLIERELAPFRPRPHWGKLFTMSPSELQSRYKMVDEFRSLAAKHDPTGKFRNKFLNTNIFTSDV</sequence>
<feature type="signal peptide" evidence="4">
    <location>
        <begin position="1"/>
        <end position="25"/>
    </location>
</feature>
<dbReference type="GO" id="GO:0080049">
    <property type="term" value="F:L-gulono-1,4-lactone dehydrogenase activity"/>
    <property type="evidence" value="ECO:0007669"/>
    <property type="project" value="TreeGrafter"/>
</dbReference>
<evidence type="ECO:0000259" key="5">
    <source>
        <dbReference type="PROSITE" id="PS51387"/>
    </source>
</evidence>
<evidence type="ECO:0000256" key="3">
    <source>
        <dbReference type="ARBA" id="ARBA00023002"/>
    </source>
</evidence>
<dbReference type="PROSITE" id="PS51387">
    <property type="entry name" value="FAD_PCMH"/>
    <property type="match status" value="1"/>
</dbReference>
<dbReference type="Proteomes" id="UP000822688">
    <property type="component" value="Chromosome 8"/>
</dbReference>
<dbReference type="EMBL" id="CM026429">
    <property type="protein sequence ID" value="KAG0564947.1"/>
    <property type="molecule type" value="Genomic_DNA"/>
</dbReference>